<name>A0A2T0AC23_RHOTO</name>
<dbReference type="SUPFAM" id="SSF51197">
    <property type="entry name" value="Clavaminate synthase-like"/>
    <property type="match status" value="1"/>
</dbReference>
<dbReference type="EMBL" id="LCTV02000004">
    <property type="protein sequence ID" value="PRQ75550.1"/>
    <property type="molecule type" value="Genomic_DNA"/>
</dbReference>
<dbReference type="InterPro" id="IPR027450">
    <property type="entry name" value="AlkB-like"/>
</dbReference>
<protein>
    <submittedName>
        <fullName evidence="3">2OG-Fe(II) oxygenase</fullName>
    </submittedName>
</protein>
<evidence type="ECO:0000313" key="4">
    <source>
        <dbReference type="Proteomes" id="UP000239560"/>
    </source>
</evidence>
<feature type="region of interest" description="Disordered" evidence="1">
    <location>
        <begin position="223"/>
        <end position="243"/>
    </location>
</feature>
<feature type="domain" description="Fe2OG dioxygenase" evidence="2">
    <location>
        <begin position="181"/>
        <end position="297"/>
    </location>
</feature>
<evidence type="ECO:0000256" key="1">
    <source>
        <dbReference type="SAM" id="MobiDB-lite"/>
    </source>
</evidence>
<dbReference type="InterPro" id="IPR037151">
    <property type="entry name" value="AlkB-like_sf"/>
</dbReference>
<dbReference type="GO" id="GO:0006307">
    <property type="term" value="P:DNA alkylation repair"/>
    <property type="evidence" value="ECO:0007669"/>
    <property type="project" value="InterPro"/>
</dbReference>
<dbReference type="InterPro" id="IPR032854">
    <property type="entry name" value="ALKBH3"/>
</dbReference>
<dbReference type="Gene3D" id="2.60.120.590">
    <property type="entry name" value="Alpha-ketoglutarate-dependent dioxygenase AlkB-like"/>
    <property type="match status" value="1"/>
</dbReference>
<organism evidence="3 4">
    <name type="scientific">Rhodotorula toruloides</name>
    <name type="common">Yeast</name>
    <name type="synonym">Rhodosporidium toruloides</name>
    <dbReference type="NCBI Taxonomy" id="5286"/>
    <lineage>
        <taxon>Eukaryota</taxon>
        <taxon>Fungi</taxon>
        <taxon>Dikarya</taxon>
        <taxon>Basidiomycota</taxon>
        <taxon>Pucciniomycotina</taxon>
        <taxon>Microbotryomycetes</taxon>
        <taxon>Sporidiobolales</taxon>
        <taxon>Sporidiobolaceae</taxon>
        <taxon>Rhodotorula</taxon>
    </lineage>
</organism>
<accession>A0A2T0AC23</accession>
<dbReference type="InterPro" id="IPR005123">
    <property type="entry name" value="Oxoglu/Fe-dep_dioxygenase_dom"/>
</dbReference>
<proteinExistence type="predicted"/>
<dbReference type="OrthoDB" id="545910at2759"/>
<dbReference type="PROSITE" id="PS51471">
    <property type="entry name" value="FE2OG_OXY"/>
    <property type="match status" value="1"/>
</dbReference>
<gene>
    <name evidence="3" type="ORF">AAT19DRAFT_13607</name>
</gene>
<dbReference type="Pfam" id="PF13532">
    <property type="entry name" value="2OG-FeII_Oxy_2"/>
    <property type="match status" value="1"/>
</dbReference>
<dbReference type="PANTHER" id="PTHR31212">
    <property type="entry name" value="ALPHA-KETOGLUTARATE-DEPENDENT DIOXYGENASE ALKB HOMOLOG 3"/>
    <property type="match status" value="1"/>
</dbReference>
<dbReference type="PANTHER" id="PTHR31212:SF4">
    <property type="entry name" value="ALPHA-KETOGLUTARATE-DEPENDENT DIOXYGENASE ALKB HOMOLOG 3"/>
    <property type="match status" value="1"/>
</dbReference>
<reference evidence="3 4" key="1">
    <citation type="journal article" date="2018" name="Elife">
        <title>Functional genomics of lipid metabolism in the oleaginous yeast Rhodosporidium toruloides.</title>
        <authorList>
            <person name="Coradetti S.T."/>
            <person name="Pinel D."/>
            <person name="Geiselman G."/>
            <person name="Ito M."/>
            <person name="Mondo S."/>
            <person name="Reilly M.C."/>
            <person name="Cheng Y.F."/>
            <person name="Bauer S."/>
            <person name="Grigoriev I."/>
            <person name="Gladden J.M."/>
            <person name="Simmons B.A."/>
            <person name="Brem R."/>
            <person name="Arkin A.P."/>
            <person name="Skerker J.M."/>
        </authorList>
    </citation>
    <scope>NUCLEOTIDE SEQUENCE [LARGE SCALE GENOMIC DNA]</scope>
    <source>
        <strain evidence="3 4">NBRC 0880</strain>
    </source>
</reference>
<feature type="compositionally biased region" description="Polar residues" evidence="1">
    <location>
        <begin position="1"/>
        <end position="12"/>
    </location>
</feature>
<evidence type="ECO:0000259" key="2">
    <source>
        <dbReference type="PROSITE" id="PS51471"/>
    </source>
</evidence>
<dbReference type="Proteomes" id="UP000239560">
    <property type="component" value="Unassembled WGS sequence"/>
</dbReference>
<feature type="region of interest" description="Disordered" evidence="1">
    <location>
        <begin position="1"/>
        <end position="48"/>
    </location>
</feature>
<evidence type="ECO:0000313" key="3">
    <source>
        <dbReference type="EMBL" id="PRQ75550.1"/>
    </source>
</evidence>
<sequence length="298" mass="32901">MPSSTNSTSSAKDASPPPESTKRSAKSTAGASGRTKKRARLTVGEDETTQVTSLEDRYRLPLADADAFYVPDFVDGATAQEWHDELLKLEECELVFPASRLARATCSAAIGSSRCCFLLAGYRPTLKVYGKSVTQSRKIAAFSTDPELEVKYSGHPVDMHHDYPPLLRKIQDMVEEKLGVKFNHAFLNLYEDGKIYIGNHRDNRENRVIASLSLGAPRTFVLTHDSPPPKAAEPASDDESASSSSAKTALLYSHRFTLAPGSLVIMQCATQQRWKHAIPKEPKVKDSRISITFRQLVF</sequence>
<dbReference type="GO" id="GO:0051213">
    <property type="term" value="F:dioxygenase activity"/>
    <property type="evidence" value="ECO:0007669"/>
    <property type="project" value="InterPro"/>
</dbReference>
<comment type="caution">
    <text evidence="3">The sequence shown here is derived from an EMBL/GenBank/DDBJ whole genome shotgun (WGS) entry which is preliminary data.</text>
</comment>
<dbReference type="AlphaFoldDB" id="A0A2T0AC23"/>